<reference evidence="1" key="1">
    <citation type="submission" date="2013-12" db="EMBL/GenBank/DDBJ databases">
        <title>The Genome Sequence of Aphanomyces astaci APO3.</title>
        <authorList>
            <consortium name="The Broad Institute Genomics Platform"/>
            <person name="Russ C."/>
            <person name="Tyler B."/>
            <person name="van West P."/>
            <person name="Dieguez-Uribeondo J."/>
            <person name="Young S.K."/>
            <person name="Zeng Q."/>
            <person name="Gargeya S."/>
            <person name="Fitzgerald M."/>
            <person name="Abouelleil A."/>
            <person name="Alvarado L."/>
            <person name="Chapman S.B."/>
            <person name="Gainer-Dewar J."/>
            <person name="Goldberg J."/>
            <person name="Griggs A."/>
            <person name="Gujja S."/>
            <person name="Hansen M."/>
            <person name="Howarth C."/>
            <person name="Imamovic A."/>
            <person name="Ireland A."/>
            <person name="Larimer J."/>
            <person name="McCowan C."/>
            <person name="Murphy C."/>
            <person name="Pearson M."/>
            <person name="Poon T.W."/>
            <person name="Priest M."/>
            <person name="Roberts A."/>
            <person name="Saif S."/>
            <person name="Shea T."/>
            <person name="Sykes S."/>
            <person name="Wortman J."/>
            <person name="Nusbaum C."/>
            <person name="Birren B."/>
        </authorList>
    </citation>
    <scope>NUCLEOTIDE SEQUENCE [LARGE SCALE GENOMIC DNA]</scope>
    <source>
        <strain evidence="1">APO3</strain>
    </source>
</reference>
<accession>W4GUL2</accession>
<evidence type="ECO:0000313" key="1">
    <source>
        <dbReference type="EMBL" id="ETV83001.1"/>
    </source>
</evidence>
<dbReference type="VEuPathDB" id="FungiDB:H257_04749"/>
<dbReference type="EMBL" id="KI913121">
    <property type="protein sequence ID" value="ETV83001.1"/>
    <property type="molecule type" value="Genomic_DNA"/>
</dbReference>
<sequence>MRGVDYNCNTYSGNGNSDGCNRRKCLVSICNTAATTAGATTNATTTTATARGPATNDTANVTITTWVVTIEKHVVLACLLHSYTAPVEHKTLCVLFDMPPTTLSRVLLNAECALLRALKSMPEASIRFPDHATQLGRCLHCS</sequence>
<dbReference type="GeneID" id="20806745"/>
<proteinExistence type="predicted"/>
<name>W4GUL2_APHAT</name>
<gene>
    <name evidence="1" type="ORF">H257_04749</name>
</gene>
<protein>
    <submittedName>
        <fullName evidence="1">Uncharacterized protein</fullName>
    </submittedName>
</protein>
<dbReference type="OrthoDB" id="96973at2759"/>
<organism evidence="1">
    <name type="scientific">Aphanomyces astaci</name>
    <name type="common">Crayfish plague agent</name>
    <dbReference type="NCBI Taxonomy" id="112090"/>
    <lineage>
        <taxon>Eukaryota</taxon>
        <taxon>Sar</taxon>
        <taxon>Stramenopiles</taxon>
        <taxon>Oomycota</taxon>
        <taxon>Saprolegniomycetes</taxon>
        <taxon>Saprolegniales</taxon>
        <taxon>Verrucalvaceae</taxon>
        <taxon>Aphanomyces</taxon>
    </lineage>
</organism>
<dbReference type="RefSeq" id="XP_009827672.1">
    <property type="nucleotide sequence ID" value="XM_009829370.1"/>
</dbReference>
<dbReference type="AlphaFoldDB" id="W4GUL2"/>